<dbReference type="PANTHER" id="PTHR10315:SF71">
    <property type="entry name" value="RING-TYPE E3 UBIQUITIN TRANSFERASE"/>
    <property type="match status" value="1"/>
</dbReference>
<dbReference type="Gene3D" id="3.30.40.10">
    <property type="entry name" value="Zinc/RING finger domain, C3HC4 (zinc finger)"/>
    <property type="match status" value="1"/>
</dbReference>
<dbReference type="GO" id="GO:0061630">
    <property type="term" value="F:ubiquitin protein ligase activity"/>
    <property type="evidence" value="ECO:0007669"/>
    <property type="project" value="TreeGrafter"/>
</dbReference>
<evidence type="ECO:0000256" key="4">
    <source>
        <dbReference type="PROSITE-ProRule" id="PRU00455"/>
    </source>
</evidence>
<reference evidence="7" key="1">
    <citation type="journal article" date="2018" name="DNA Res.">
        <title>Multiple hybrid de novo genome assembly of finger millet, an orphan allotetraploid crop.</title>
        <authorList>
            <person name="Hatakeyama M."/>
            <person name="Aluri S."/>
            <person name="Balachadran M.T."/>
            <person name="Sivarajan S.R."/>
            <person name="Patrignani A."/>
            <person name="Gruter S."/>
            <person name="Poveda L."/>
            <person name="Shimizu-Inatsugi R."/>
            <person name="Baeten J."/>
            <person name="Francoijs K.J."/>
            <person name="Nataraja K.N."/>
            <person name="Reddy Y.A.N."/>
            <person name="Phadnis S."/>
            <person name="Ravikumar R.L."/>
            <person name="Schlapbach R."/>
            <person name="Sreeman S.M."/>
            <person name="Shimizu K.K."/>
        </authorList>
    </citation>
    <scope>NUCLEOTIDE SEQUENCE</scope>
</reference>
<keyword evidence="3" id="KW-0862">Zinc</keyword>
<dbReference type="InterPro" id="IPR013083">
    <property type="entry name" value="Znf_RING/FYVE/PHD"/>
</dbReference>
<evidence type="ECO:0000256" key="2">
    <source>
        <dbReference type="ARBA" id="ARBA00022771"/>
    </source>
</evidence>
<evidence type="ECO:0000313" key="8">
    <source>
        <dbReference type="Proteomes" id="UP001054889"/>
    </source>
</evidence>
<dbReference type="GO" id="GO:0005737">
    <property type="term" value="C:cytoplasm"/>
    <property type="evidence" value="ECO:0007669"/>
    <property type="project" value="TreeGrafter"/>
</dbReference>
<evidence type="ECO:0000256" key="3">
    <source>
        <dbReference type="ARBA" id="ARBA00022833"/>
    </source>
</evidence>
<dbReference type="PANTHER" id="PTHR10315">
    <property type="entry name" value="E3 UBIQUITIN PROTEIN LIGASE SIAH"/>
    <property type="match status" value="1"/>
</dbReference>
<sequence length="253" mass="27096">MEKMSGPKKAVDNGASKKARILRNESPVPKEPQQDEGKEDIKTITAALDPKTLQCPLCSAPFDGAIFQASTCKNGHAACASCCSSTKGTCASCGDPIGDIRCRPLEHAIAAMTLPCAFTTNGYTRRLKFTEKHAHEALLCAHAPCSCPIKSCSYSGMDLHDHIKQAHAGVVSFVRSTQVALRRDAPFRVLLDAVFLLLNGGGAVPTGRALSVVCVGHRPDGNQALEYRMDVRCRRPGPVNVTVEVRKPTVDKA</sequence>
<reference evidence="7" key="2">
    <citation type="submission" date="2021-12" db="EMBL/GenBank/DDBJ databases">
        <title>Resequencing data analysis of finger millet.</title>
        <authorList>
            <person name="Hatakeyama M."/>
            <person name="Aluri S."/>
            <person name="Balachadran M.T."/>
            <person name="Sivarajan S.R."/>
            <person name="Poveda L."/>
            <person name="Shimizu-Inatsugi R."/>
            <person name="Schlapbach R."/>
            <person name="Sreeman S.M."/>
            <person name="Shimizu K.K."/>
        </authorList>
    </citation>
    <scope>NUCLEOTIDE SEQUENCE</scope>
</reference>
<accession>A0AAV5D4T1</accession>
<dbReference type="AlphaFoldDB" id="A0AAV5D4T1"/>
<evidence type="ECO:0000259" key="6">
    <source>
        <dbReference type="PROSITE" id="PS51081"/>
    </source>
</evidence>
<dbReference type="Proteomes" id="UP001054889">
    <property type="component" value="Unassembled WGS sequence"/>
</dbReference>
<feature type="domain" description="SIAH-type" evidence="6">
    <location>
        <begin position="111"/>
        <end position="168"/>
    </location>
</feature>
<gene>
    <name evidence="7" type="primary">ga23647</name>
    <name evidence="7" type="ORF">PR202_ga23647</name>
</gene>
<name>A0AAV5D4T1_ELECO</name>
<evidence type="ECO:0000256" key="5">
    <source>
        <dbReference type="SAM" id="MobiDB-lite"/>
    </source>
</evidence>
<keyword evidence="2 4" id="KW-0863">Zinc-finger</keyword>
<keyword evidence="1" id="KW-0479">Metal-binding</keyword>
<feature type="compositionally biased region" description="Basic and acidic residues" evidence="5">
    <location>
        <begin position="1"/>
        <end position="11"/>
    </location>
</feature>
<dbReference type="GO" id="GO:0008270">
    <property type="term" value="F:zinc ion binding"/>
    <property type="evidence" value="ECO:0007669"/>
    <property type="project" value="UniProtKB-KW"/>
</dbReference>
<dbReference type="SUPFAM" id="SSF49599">
    <property type="entry name" value="TRAF domain-like"/>
    <property type="match status" value="1"/>
</dbReference>
<dbReference type="EMBL" id="BQKI01000012">
    <property type="protein sequence ID" value="GJN05968.1"/>
    <property type="molecule type" value="Genomic_DNA"/>
</dbReference>
<proteinExistence type="predicted"/>
<feature type="region of interest" description="Disordered" evidence="5">
    <location>
        <begin position="1"/>
        <end position="39"/>
    </location>
</feature>
<keyword evidence="8" id="KW-1185">Reference proteome</keyword>
<evidence type="ECO:0000256" key="1">
    <source>
        <dbReference type="ARBA" id="ARBA00022723"/>
    </source>
</evidence>
<dbReference type="InterPro" id="IPR013010">
    <property type="entry name" value="Znf_SIAH"/>
</dbReference>
<dbReference type="PROSITE" id="PS51081">
    <property type="entry name" value="ZF_SIAH"/>
    <property type="match status" value="1"/>
</dbReference>
<organism evidence="7 8">
    <name type="scientific">Eleusine coracana subsp. coracana</name>
    <dbReference type="NCBI Taxonomy" id="191504"/>
    <lineage>
        <taxon>Eukaryota</taxon>
        <taxon>Viridiplantae</taxon>
        <taxon>Streptophyta</taxon>
        <taxon>Embryophyta</taxon>
        <taxon>Tracheophyta</taxon>
        <taxon>Spermatophyta</taxon>
        <taxon>Magnoliopsida</taxon>
        <taxon>Liliopsida</taxon>
        <taxon>Poales</taxon>
        <taxon>Poaceae</taxon>
        <taxon>PACMAD clade</taxon>
        <taxon>Chloridoideae</taxon>
        <taxon>Cynodonteae</taxon>
        <taxon>Eleusininae</taxon>
        <taxon>Eleusine</taxon>
    </lineage>
</organism>
<dbReference type="InterPro" id="IPR052088">
    <property type="entry name" value="E3_ubiquitin-ligase_SINA"/>
</dbReference>
<evidence type="ECO:0000313" key="7">
    <source>
        <dbReference type="EMBL" id="GJN05968.1"/>
    </source>
</evidence>
<protein>
    <recommendedName>
        <fullName evidence="6">SIAH-type domain-containing protein</fullName>
    </recommendedName>
</protein>
<comment type="caution">
    <text evidence="7">The sequence shown here is derived from an EMBL/GenBank/DDBJ whole genome shotgun (WGS) entry which is preliminary data.</text>
</comment>